<name>A0A1V2UCV9_ENTMU</name>
<dbReference type="RefSeq" id="WP_062806165.1">
    <property type="nucleotide sequence ID" value="NZ_CABMMO010000016.1"/>
</dbReference>
<reference evidence="2 3" key="1">
    <citation type="submission" date="2016-12" db="EMBL/GenBank/DDBJ databases">
        <authorList>
            <person name="Song W.-J."/>
            <person name="Kurnit D.M."/>
        </authorList>
    </citation>
    <scope>NUCLEOTIDE SEQUENCE [LARGE SCALE GENOMIC DNA]</scope>
    <source>
        <strain evidence="2 3">CGB1038-1_S1</strain>
    </source>
</reference>
<protein>
    <submittedName>
        <fullName evidence="2">Uncharacterized protein</fullName>
    </submittedName>
</protein>
<feature type="compositionally biased region" description="Polar residues" evidence="1">
    <location>
        <begin position="57"/>
        <end position="86"/>
    </location>
</feature>
<evidence type="ECO:0000313" key="3">
    <source>
        <dbReference type="Proteomes" id="UP000189299"/>
    </source>
</evidence>
<dbReference type="EMBL" id="MSTR01000016">
    <property type="protein sequence ID" value="ONN41142.1"/>
    <property type="molecule type" value="Genomic_DNA"/>
</dbReference>
<feature type="region of interest" description="Disordered" evidence="1">
    <location>
        <begin position="39"/>
        <end position="92"/>
    </location>
</feature>
<sequence length="1496" mass="168457">MQVKRTIKWMMILTILFYCLIPPFVTVAVSTDDSREEIKTETQSSVASTAEAGINSLEENQTMTSSEMSIPSTTEYSMKEQGQTTDTGKEEAEIDGTLNQRTVPLEKLKQELKARNKATTSLKVSLFSNESNVRLTEAGVSGYFDYQGGKFSEENVSIKQWISNRTFRRAAYKINGSAQEFPILGLYSYEGKWFYTVATDETKNKAINDQIEAEVGVELDTANSEVILYYELDTEPAEVFTINQTFSNNKADIWAVNLKDQAQTNEQVVFSFNVPTEFSSATITVSQNNTVLYTFNTETPNQGSPLELIDTSNRRYTGVFKMPKGQVTVAFSGRDYVGGTDRWFGIGWEGQDGFRNGKLYQQVFNTISVAGKAQNLPSYTIKSRNFSSEPTTIIKSQSGLQNQTTNYRNSTNGRHTHSFSTAIGKFNVGEEIVLELDTAHGLYQYVENQSFRFTPVALVVDAYTKGYHDQDQMITDLVPLPTGKGQVQLQDLSNGGKVKIEVVEYEAPLTINKITLNRARFKYKLTFLNMRYDFSTYVNTVSGAQQNFFFDKLTGIQLGESLDDLSKSYLDYVIDWNPVKIPLSTGISVMGKFADQGAILAYIKPRYGYSKPTVTLKNRRDPQSMDIADDKDKYTEALKKGYYLYQLKSGGGNDGIQPATGVDISAEPISFKIQYYNNESMYYEETTKLKPSEDKNYAVKEKIPTKTKNTNEYFYGYKVVVIGSDNSRIEISPKNGSYWRPQELVDIRVVYDKLIENDKLSEQTEYTIRLEAQTGTSENGAYMRSSFYTTVQQSFSEASDTTKNQELSKLFPNGAFTRNTEDIYGYNQSNITLVGHKDVYQQGSTKYLLSGKSKTSVKLSKDTFAELVYLKAITVTYDKDSLGQNPNMSYDESTLYVGVNGDAGQVDGKKYSYEKTLYKADGSPLDEMNPGTITDYKFIGWKIKNAALDAQNYIITPSSNEKINFYELGLNYPETWEKVFTEGTLILEAVYEPRYYEITGENNDYTPFETSLETFTGGTKEQTDQEYGFTISSTFSYQGDWSDQDKKLKFALYKKSPDGQHQLLATEAGVKEDFKEQVSSGNIEAKDGKLMITFRIKNVDEDGKPSIRYDQENGHSYLIYAWNDKNGELNVPDTSEQAPIIGKVPLSQTNVTVLPTKIESKNGGISNESNTKITISPGENFTASADFSYDYFYPHLEQWQENKNVVDYADKKQLHVALFKKITDENGVEKYELWGNDEGSYQNGVEDGLEKVGKPNITFNEETGKMNVTFAIKNVSLSDGKDSINYDSDNGANYKIIAWNYANIANTSVDDIANDSTHHSDLISSVTTPIEVFQDPEYYLTIPTIVQLDDHEGKVLDSSGKDQSNKYAGKEQMISFDATKNSKTWPSFKAEIEDNVKMTASGRDVDDRFVDIYFPNGLKNPSVEKNGSRYSVLGYLDKNSEKTEIIENGLALPVGENISFRLNTRRSLYAGDTYFATLKYIFTLQENGQVEGSDKK</sequence>
<comment type="caution">
    <text evidence="2">The sequence shown here is derived from an EMBL/GenBank/DDBJ whole genome shotgun (WGS) entry which is preliminary data.</text>
</comment>
<gene>
    <name evidence="2" type="ORF">BTN92_13820</name>
</gene>
<accession>A0A1V2UCV9</accession>
<dbReference type="Proteomes" id="UP000189299">
    <property type="component" value="Unassembled WGS sequence"/>
</dbReference>
<proteinExistence type="predicted"/>
<organism evidence="2 3">
    <name type="scientific">Enterococcus mundtii</name>
    <dbReference type="NCBI Taxonomy" id="53346"/>
    <lineage>
        <taxon>Bacteria</taxon>
        <taxon>Bacillati</taxon>
        <taxon>Bacillota</taxon>
        <taxon>Bacilli</taxon>
        <taxon>Lactobacillales</taxon>
        <taxon>Enterococcaceae</taxon>
        <taxon>Enterococcus</taxon>
    </lineage>
</organism>
<evidence type="ECO:0000313" key="2">
    <source>
        <dbReference type="EMBL" id="ONN41142.1"/>
    </source>
</evidence>
<evidence type="ECO:0000256" key="1">
    <source>
        <dbReference type="SAM" id="MobiDB-lite"/>
    </source>
</evidence>